<dbReference type="RefSeq" id="WP_254269621.1">
    <property type="nucleotide sequence ID" value="NZ_CP100400.1"/>
</dbReference>
<accession>A0ABD5Q210</accession>
<protein>
    <submittedName>
        <fullName evidence="1">Uncharacterized protein</fullName>
    </submittedName>
</protein>
<comment type="caution">
    <text evidence="1">The sequence shown here is derived from an EMBL/GenBank/DDBJ whole genome shotgun (WGS) entry which is preliminary data.</text>
</comment>
<proteinExistence type="predicted"/>
<evidence type="ECO:0000313" key="1">
    <source>
        <dbReference type="EMBL" id="MFC4824653.1"/>
    </source>
</evidence>
<gene>
    <name evidence="1" type="ORF">ACFO9K_10295</name>
</gene>
<dbReference type="Proteomes" id="UP001595945">
    <property type="component" value="Unassembled WGS sequence"/>
</dbReference>
<dbReference type="EMBL" id="JBHSHT010000001">
    <property type="protein sequence ID" value="MFC4824653.1"/>
    <property type="molecule type" value="Genomic_DNA"/>
</dbReference>
<keyword evidence="2" id="KW-1185">Reference proteome</keyword>
<organism evidence="1 2">
    <name type="scientific">Halorussus aquaticus</name>
    <dbReference type="NCBI Taxonomy" id="2953748"/>
    <lineage>
        <taxon>Archaea</taxon>
        <taxon>Methanobacteriati</taxon>
        <taxon>Methanobacteriota</taxon>
        <taxon>Stenosarchaea group</taxon>
        <taxon>Halobacteria</taxon>
        <taxon>Halobacteriales</taxon>
        <taxon>Haladaptataceae</taxon>
        <taxon>Halorussus</taxon>
    </lineage>
</organism>
<dbReference type="AlphaFoldDB" id="A0ABD5Q210"/>
<sequence length="222" mass="24196">MKAGVLGIVHDDFEVVDSFSDTVERGDRELERVLDVRRVFSLPSGEVAFEGRAAVERVVDRTTAELGFGEVRIEETPGTEVRTTELVGVPGEFVVAGSGEGTFAFDLVSHDTKADIERATLDLSAFLDGQTDAEPWRAGFYDTDGNCENGVLHGTDLLADDRTAGLLDGAEFNQLGLDCSYGDRSLKMTAAESGYVEVYRPSEFETADFLQYLLDEVVPHAE</sequence>
<reference evidence="1 2" key="1">
    <citation type="journal article" date="2019" name="Int. J. Syst. Evol. Microbiol.">
        <title>The Global Catalogue of Microorganisms (GCM) 10K type strain sequencing project: providing services to taxonomists for standard genome sequencing and annotation.</title>
        <authorList>
            <consortium name="The Broad Institute Genomics Platform"/>
            <consortium name="The Broad Institute Genome Sequencing Center for Infectious Disease"/>
            <person name="Wu L."/>
            <person name="Ma J."/>
        </authorList>
    </citation>
    <scope>NUCLEOTIDE SEQUENCE [LARGE SCALE GENOMIC DNA]</scope>
    <source>
        <strain evidence="1 2">XZYJ18</strain>
    </source>
</reference>
<dbReference type="GeneID" id="73044656"/>
<name>A0ABD5Q210_9EURY</name>
<evidence type="ECO:0000313" key="2">
    <source>
        <dbReference type="Proteomes" id="UP001595945"/>
    </source>
</evidence>